<dbReference type="EMBL" id="MK072534">
    <property type="protein sequence ID" value="AYV87146.1"/>
    <property type="molecule type" value="Genomic_DNA"/>
</dbReference>
<evidence type="ECO:0000313" key="2">
    <source>
        <dbReference type="EMBL" id="AYV87146.1"/>
    </source>
</evidence>
<accession>A0A3G5AJ05</accession>
<protein>
    <submittedName>
        <fullName evidence="2">Uncharacterized protein</fullName>
    </submittedName>
</protein>
<keyword evidence="1" id="KW-1133">Transmembrane helix</keyword>
<keyword evidence="1" id="KW-0812">Transmembrane</keyword>
<proteinExistence type="predicted"/>
<evidence type="ECO:0000256" key="1">
    <source>
        <dbReference type="SAM" id="Phobius"/>
    </source>
</evidence>
<feature type="transmembrane region" description="Helical" evidence="1">
    <location>
        <begin position="252"/>
        <end position="268"/>
    </location>
</feature>
<name>A0A3G5AJ05_9VIRU</name>
<organism evidence="2">
    <name type="scientific">Sylvanvirus sp</name>
    <dbReference type="NCBI Taxonomy" id="2487774"/>
    <lineage>
        <taxon>Viruses</taxon>
    </lineage>
</organism>
<reference evidence="2" key="1">
    <citation type="submission" date="2018-10" db="EMBL/GenBank/DDBJ databases">
        <title>Hidden diversity of soil giant viruses.</title>
        <authorList>
            <person name="Schulz F."/>
            <person name="Alteio L."/>
            <person name="Goudeau D."/>
            <person name="Ryan E.M."/>
            <person name="Malmstrom R.R."/>
            <person name="Blanchard J."/>
            <person name="Woyke T."/>
        </authorList>
    </citation>
    <scope>NUCLEOTIDE SEQUENCE</scope>
    <source>
        <strain evidence="2">SYV1</strain>
    </source>
</reference>
<keyword evidence="1" id="KW-0472">Membrane</keyword>
<sequence length="323" mass="37709">MNKVHSNTFSDLKIKNVSTEFIAFSAATYTLKLVYKRDGTAFEARQFDEYCALITEMQRYVHDIQPPIVEQFKATQRIHFICYSMKHFLNELETIHTFIKLSTRTQNERINQSQLELKLNKLCRLSSTLALEINQLRFSKVDEKVDEKVDDSERLTSCPSIVDFHDPLVYQDVFQFNVTEQTLENVLQFISDFNEALKNPSLVLHEIINHFKCELEKSSMQMSFRIEELALSLRKFFFMCSKDFEITPNVRIVFYLFVLVVLFVIGRLKSHIKCEAELIDAFSSINFPKAQEGGVGGQSTDPYMFKVQSFYYDVKHTVSLFKP</sequence>
<gene>
    <name evidence="2" type="ORF">Sylvanvirus28_10</name>
</gene>